<dbReference type="NCBIfam" id="TIGR03053">
    <property type="entry name" value="PS_I_psaM"/>
    <property type="match status" value="1"/>
</dbReference>
<dbReference type="EMBL" id="MT471325">
    <property type="protein sequence ID" value="QRN72849.1"/>
    <property type="molecule type" value="Genomic_DNA"/>
</dbReference>
<dbReference type="GO" id="GO:0015979">
    <property type="term" value="P:photosynthesis"/>
    <property type="evidence" value="ECO:0007669"/>
    <property type="project" value="UniProtKB-UniRule"/>
</dbReference>
<keyword evidence="5 7" id="KW-0793">Thylakoid</keyword>
<evidence type="ECO:0000256" key="2">
    <source>
        <dbReference type="ARBA" id="ARBA00022692"/>
    </source>
</evidence>
<organism evidence="9">
    <name type="scientific">Phaeocystis globosa</name>
    <dbReference type="NCBI Taxonomy" id="33658"/>
    <lineage>
        <taxon>Eukaryota</taxon>
        <taxon>Haptista</taxon>
        <taxon>Haptophyta</taxon>
        <taxon>Prymnesiophyceae</taxon>
        <taxon>Phaeocystales</taxon>
        <taxon>Phaeocystaceae</taxon>
        <taxon>Phaeocystis</taxon>
    </lineage>
</organism>
<dbReference type="EMBL" id="MT471323">
    <property type="protein sequence ID" value="QRN72633.1"/>
    <property type="molecule type" value="Genomic_DNA"/>
</dbReference>
<keyword evidence="4 7" id="KW-1133">Transmembrane helix</keyword>
<evidence type="ECO:0000313" key="13">
    <source>
        <dbReference type="EMBL" id="QRN73173.1"/>
    </source>
</evidence>
<sequence>MITDAQIFLALGIALIAAIFAIGLGRQLYV</sequence>
<keyword evidence="2 7" id="KW-0812">Transmembrane</keyword>
<protein>
    <recommendedName>
        <fullName evidence="7">Photosystem I reaction center subunit XII</fullName>
    </recommendedName>
    <alternativeName>
        <fullName evidence="7">PSI-M</fullName>
    </alternativeName>
</protein>
<evidence type="ECO:0000256" key="5">
    <source>
        <dbReference type="ARBA" id="ARBA00023078"/>
    </source>
</evidence>
<evidence type="ECO:0000313" key="14">
    <source>
        <dbReference type="EMBL" id="QRN73281.1"/>
    </source>
</evidence>
<dbReference type="Pfam" id="PF07465">
    <property type="entry name" value="PsaM"/>
    <property type="match status" value="1"/>
</dbReference>
<evidence type="ECO:0000313" key="10">
    <source>
        <dbReference type="EMBL" id="QRN72849.1"/>
    </source>
</evidence>
<dbReference type="EMBL" id="MT471330">
    <property type="protein sequence ID" value="QRN73389.1"/>
    <property type="molecule type" value="Genomic_DNA"/>
</dbReference>
<dbReference type="GO" id="GO:0009535">
    <property type="term" value="C:chloroplast thylakoid membrane"/>
    <property type="evidence" value="ECO:0007669"/>
    <property type="project" value="UniProtKB-SubCell"/>
</dbReference>
<dbReference type="EMBL" id="MT471324">
    <property type="protein sequence ID" value="QRN72741.1"/>
    <property type="molecule type" value="Genomic_DNA"/>
</dbReference>
<comment type="subcellular location">
    <subcellularLocation>
        <location evidence="7">Plastid</location>
        <location evidence="7">Chloroplast thylakoid membrane</location>
        <topology evidence="7">Single-pass membrane protein</topology>
    </subcellularLocation>
</comment>
<comment type="similarity">
    <text evidence="7">Belongs to the PsaM family.</text>
</comment>
<evidence type="ECO:0000256" key="6">
    <source>
        <dbReference type="ARBA" id="ARBA00023136"/>
    </source>
</evidence>
<dbReference type="GO" id="GO:0009522">
    <property type="term" value="C:photosystem I"/>
    <property type="evidence" value="ECO:0007669"/>
    <property type="project" value="UniProtKB-KW"/>
</dbReference>
<evidence type="ECO:0000313" key="8">
    <source>
        <dbReference type="EMBL" id="QRN72633.1"/>
    </source>
</evidence>
<reference evidence="9" key="1">
    <citation type="submission" date="2020-05" db="EMBL/GenBank/DDBJ databases">
        <authorList>
            <person name="Song H."/>
            <person name="Chen N."/>
        </authorList>
    </citation>
    <scope>NUCLEOTIDE SEQUENCE</scope>
    <source>
        <strain evidence="8">CNS00062</strain>
        <strain evidence="9">CNS00063</strain>
        <strain evidence="10">CNS00064</strain>
        <strain evidence="11">CNS00065</strain>
        <strain evidence="12">CNS00066</strain>
        <strain evidence="14">CNS00075</strain>
        <strain evidence="15">CNS00076</strain>
    </source>
</reference>
<keyword evidence="6 7" id="KW-0472">Membrane</keyword>
<dbReference type="EMBL" id="MT471328">
    <property type="protein sequence ID" value="QRN73173.1"/>
    <property type="molecule type" value="Genomic_DNA"/>
</dbReference>
<evidence type="ECO:0000313" key="11">
    <source>
        <dbReference type="EMBL" id="QRN72957.1"/>
    </source>
</evidence>
<name>A0A891ZM22_9EUKA</name>
<evidence type="ECO:0000313" key="15">
    <source>
        <dbReference type="EMBL" id="QRN73389.1"/>
    </source>
</evidence>
<feature type="transmembrane region" description="Helical" evidence="7">
    <location>
        <begin position="6"/>
        <end position="25"/>
    </location>
</feature>
<evidence type="ECO:0000256" key="3">
    <source>
        <dbReference type="ARBA" id="ARBA00022836"/>
    </source>
</evidence>
<keyword evidence="9" id="KW-0934">Plastid</keyword>
<reference evidence="13" key="2">
    <citation type="journal article" name="Harmful Algae">
        <title>Development of a high-resolution molecular marker for tracking Phaeocystis globosa genetic diversity through comparative analysis of chloroplast genomes.</title>
        <authorList>
            <person name="Song H."/>
            <person name="Liu F."/>
            <person name="Li Z."/>
            <person name="Xu Q."/>
            <person name="Chen Y."/>
            <person name="Yu Z."/>
            <person name="Chen N."/>
        </authorList>
    </citation>
    <scope>NUCLEOTIDE SEQUENCE</scope>
    <source>
        <strain evidence="13">CNS00067</strain>
    </source>
</reference>
<dbReference type="EMBL" id="MT471326">
    <property type="protein sequence ID" value="QRN72957.1"/>
    <property type="molecule type" value="Genomic_DNA"/>
</dbReference>
<keyword evidence="9" id="KW-0150">Chloroplast</keyword>
<dbReference type="InterPro" id="IPR010010">
    <property type="entry name" value="PSI_PsaM"/>
</dbReference>
<dbReference type="EMBL" id="MT471329">
    <property type="protein sequence ID" value="QRN73281.1"/>
    <property type="molecule type" value="Genomic_DNA"/>
</dbReference>
<evidence type="ECO:0000313" key="12">
    <source>
        <dbReference type="EMBL" id="QRN73065.1"/>
    </source>
</evidence>
<evidence type="ECO:0000256" key="1">
    <source>
        <dbReference type="ARBA" id="ARBA00022531"/>
    </source>
</evidence>
<dbReference type="HAMAP" id="MF_00828">
    <property type="entry name" value="PSI_PsaM"/>
    <property type="match status" value="1"/>
</dbReference>
<evidence type="ECO:0000256" key="7">
    <source>
        <dbReference type="HAMAP-Rule" id="MF_00828"/>
    </source>
</evidence>
<keyword evidence="3 7" id="KW-0603">Photosystem I</keyword>
<dbReference type="InterPro" id="IPR037279">
    <property type="entry name" value="PSI_PsaM_sf"/>
</dbReference>
<evidence type="ECO:0000256" key="4">
    <source>
        <dbReference type="ARBA" id="ARBA00022989"/>
    </source>
</evidence>
<proteinExistence type="inferred from homology"/>
<dbReference type="AlphaFoldDB" id="A0A891ZM22"/>
<geneLocation type="chloroplast" evidence="9"/>
<evidence type="ECO:0000313" key="9">
    <source>
        <dbReference type="EMBL" id="QRN72741.1"/>
    </source>
</evidence>
<accession>A0A891ZM22</accession>
<dbReference type="SUPFAM" id="SSF81548">
    <property type="entry name" value="Subunit XII of photosystem I reaction centre, PsaM"/>
    <property type="match status" value="1"/>
</dbReference>
<gene>
    <name evidence="7 9" type="primary">psaM</name>
</gene>
<dbReference type="EMBL" id="MT471327">
    <property type="protein sequence ID" value="QRN73065.1"/>
    <property type="molecule type" value="Genomic_DNA"/>
</dbReference>
<keyword evidence="1 7" id="KW-0602">Photosynthesis</keyword>